<evidence type="ECO:0000313" key="3">
    <source>
        <dbReference type="Proteomes" id="UP001485043"/>
    </source>
</evidence>
<sequence length="213" mass="23904">MLSSLSNQKLLPGSNAWDRRTQRPQRKASARGSRTVYSQAQLSQIADLKRQIVQKAGPKNGLDRSASVKQEIGGLIKAVEGTQQKVPRSNLQGTHWHLAYSTSPGSSGGKLGPFIGWVEQEFPADQPGKYINKLDLGLLKAKLLAEYEYVADNKINVKFVDITFFLGPFQLNRPFSNSGYWDLRYTDKDFRILYTNLGNVFVMEKMDTSKMDA</sequence>
<evidence type="ECO:0000256" key="1">
    <source>
        <dbReference type="SAM" id="MobiDB-lite"/>
    </source>
</evidence>
<evidence type="ECO:0008006" key="4">
    <source>
        <dbReference type="Google" id="ProtNLM"/>
    </source>
</evidence>
<gene>
    <name evidence="2" type="ORF">WJX84_012392</name>
</gene>
<evidence type="ECO:0000313" key="2">
    <source>
        <dbReference type="EMBL" id="KAK9847180.1"/>
    </source>
</evidence>
<organism evidence="2 3">
    <name type="scientific">Apatococcus fuscideae</name>
    <dbReference type="NCBI Taxonomy" id="2026836"/>
    <lineage>
        <taxon>Eukaryota</taxon>
        <taxon>Viridiplantae</taxon>
        <taxon>Chlorophyta</taxon>
        <taxon>core chlorophytes</taxon>
        <taxon>Trebouxiophyceae</taxon>
        <taxon>Chlorellales</taxon>
        <taxon>Chlorellaceae</taxon>
        <taxon>Apatococcus</taxon>
    </lineage>
</organism>
<dbReference type="AlphaFoldDB" id="A0AAW1SMX5"/>
<proteinExistence type="predicted"/>
<feature type="region of interest" description="Disordered" evidence="1">
    <location>
        <begin position="1"/>
        <end position="34"/>
    </location>
</feature>
<name>A0AAW1SMX5_9CHLO</name>
<keyword evidence="3" id="KW-1185">Reference proteome</keyword>
<dbReference type="EMBL" id="JALJOV010001488">
    <property type="protein sequence ID" value="KAK9847180.1"/>
    <property type="molecule type" value="Genomic_DNA"/>
</dbReference>
<protein>
    <recommendedName>
        <fullName evidence="4">Plastid lipid-associated protein/fibrillin conserved domain-containing protein</fullName>
    </recommendedName>
</protein>
<dbReference type="Proteomes" id="UP001485043">
    <property type="component" value="Unassembled WGS sequence"/>
</dbReference>
<comment type="caution">
    <text evidence="2">The sequence shown here is derived from an EMBL/GenBank/DDBJ whole genome shotgun (WGS) entry which is preliminary data.</text>
</comment>
<accession>A0AAW1SMX5</accession>
<reference evidence="2 3" key="1">
    <citation type="journal article" date="2024" name="Nat. Commun.">
        <title>Phylogenomics reveals the evolutionary origins of lichenization in chlorophyte algae.</title>
        <authorList>
            <person name="Puginier C."/>
            <person name="Libourel C."/>
            <person name="Otte J."/>
            <person name="Skaloud P."/>
            <person name="Haon M."/>
            <person name="Grisel S."/>
            <person name="Petersen M."/>
            <person name="Berrin J.G."/>
            <person name="Delaux P.M."/>
            <person name="Dal Grande F."/>
            <person name="Keller J."/>
        </authorList>
    </citation>
    <scope>NUCLEOTIDE SEQUENCE [LARGE SCALE GENOMIC DNA]</scope>
    <source>
        <strain evidence="2 3">SAG 2523</strain>
    </source>
</reference>